<evidence type="ECO:0000259" key="13">
    <source>
        <dbReference type="PROSITE" id="PS50885"/>
    </source>
</evidence>
<dbReference type="PANTHER" id="PTHR43304:SF1">
    <property type="entry name" value="PAC DOMAIN-CONTAINING PROTEIN"/>
    <property type="match status" value="1"/>
</dbReference>
<organism evidence="14 15">
    <name type="scientific">Embleya hyalina</name>
    <dbReference type="NCBI Taxonomy" id="516124"/>
    <lineage>
        <taxon>Bacteria</taxon>
        <taxon>Bacillati</taxon>
        <taxon>Actinomycetota</taxon>
        <taxon>Actinomycetes</taxon>
        <taxon>Kitasatosporales</taxon>
        <taxon>Streptomycetaceae</taxon>
        <taxon>Embleya</taxon>
    </lineage>
</organism>
<dbReference type="PROSITE" id="PS50109">
    <property type="entry name" value="HIS_KIN"/>
    <property type="match status" value="1"/>
</dbReference>
<dbReference type="InterPro" id="IPR007891">
    <property type="entry name" value="CHASE3"/>
</dbReference>
<feature type="domain" description="HAMP" evidence="13">
    <location>
        <begin position="226"/>
        <end position="278"/>
    </location>
</feature>
<evidence type="ECO:0000256" key="6">
    <source>
        <dbReference type="ARBA" id="ARBA00022692"/>
    </source>
</evidence>
<evidence type="ECO:0000256" key="11">
    <source>
        <dbReference type="SAM" id="Phobius"/>
    </source>
</evidence>
<feature type="transmembrane region" description="Helical" evidence="11">
    <location>
        <begin position="204"/>
        <end position="224"/>
    </location>
</feature>
<dbReference type="SUPFAM" id="SSF55874">
    <property type="entry name" value="ATPase domain of HSP90 chaperone/DNA topoisomerase II/histidine kinase"/>
    <property type="match status" value="1"/>
</dbReference>
<dbReference type="InterPro" id="IPR003594">
    <property type="entry name" value="HATPase_dom"/>
</dbReference>
<dbReference type="GO" id="GO:0000155">
    <property type="term" value="F:phosphorelay sensor kinase activity"/>
    <property type="evidence" value="ECO:0007669"/>
    <property type="project" value="InterPro"/>
</dbReference>
<sequence length="565" mass="61900">MERHEAVGAGSGAPGIGTRRHGWDTRRWLLVGVATTLVVSALLAALGAWVFSHSTSVNGRLVDHSSPALIAAVRLETAYADQDAAVRGYVWTGDASLLDGYATGRATEQEQAAVLRELFRDDPTARDELRVVQERARAWQDRVVRPALAVPPGSEPPAEVRAAVADTSAYPALRIATLAQQHRLQRQRDSARADLQDVRDLRTWVFSGIALVVAGGAIMVFAGLRHGVTRPMSRLVADANAVARGDFRHEIIPTGPADLRALAHAMEAMRRRLADELAFSDDARHRLDEQATELRRSNADLEQFAYVASHDLQEPLRKIASFCRLLDRRYHGQLDERADRYLDFAVDGAVRMQTLIDDLLAFSRMGRGPATEASVDLNAVYETVIGDLDLAIRDAHAEVRRTPLPTVRGDRTQLSLVVQNLIANAVKFRKPDRPVRVSVEAETEAADGMWRISVTDDGIGIDPSQADRIFVIFQRLHTREAYPGNGMGLAMCKKIVEFHGGTIGLDPEYTAGTRIVLTLPAAERPDTEAERPEAERPGLESASERRSAGRGGKPRSPAEVPPPQP</sequence>
<dbReference type="SMART" id="SM00388">
    <property type="entry name" value="HisKA"/>
    <property type="match status" value="1"/>
</dbReference>
<dbReference type="SUPFAM" id="SSF47384">
    <property type="entry name" value="Homodimeric domain of signal transducing histidine kinase"/>
    <property type="match status" value="1"/>
</dbReference>
<evidence type="ECO:0000256" key="8">
    <source>
        <dbReference type="ARBA" id="ARBA00022989"/>
    </source>
</evidence>
<dbReference type="SMART" id="SM00304">
    <property type="entry name" value="HAMP"/>
    <property type="match status" value="1"/>
</dbReference>
<dbReference type="Gene3D" id="6.10.340.10">
    <property type="match status" value="1"/>
</dbReference>
<dbReference type="Gene3D" id="3.30.565.10">
    <property type="entry name" value="Histidine kinase-like ATPase, C-terminal domain"/>
    <property type="match status" value="1"/>
</dbReference>
<evidence type="ECO:0000256" key="5">
    <source>
        <dbReference type="ARBA" id="ARBA00022679"/>
    </source>
</evidence>
<dbReference type="InterPro" id="IPR004358">
    <property type="entry name" value="Sig_transdc_His_kin-like_C"/>
</dbReference>
<reference evidence="14 15" key="1">
    <citation type="submission" date="2018-12" db="EMBL/GenBank/DDBJ databases">
        <title>Draft genome sequence of Embleya hyalina NBRC 13850T.</title>
        <authorList>
            <person name="Komaki H."/>
            <person name="Hosoyama A."/>
            <person name="Kimura A."/>
            <person name="Ichikawa N."/>
            <person name="Tamura T."/>
        </authorList>
    </citation>
    <scope>NUCLEOTIDE SEQUENCE [LARGE SCALE GENOMIC DNA]</scope>
    <source>
        <strain evidence="14 15">NBRC 13850</strain>
    </source>
</reference>
<dbReference type="InterPro" id="IPR036097">
    <property type="entry name" value="HisK_dim/P_sf"/>
</dbReference>
<keyword evidence="7 14" id="KW-0418">Kinase</keyword>
<evidence type="ECO:0000256" key="4">
    <source>
        <dbReference type="ARBA" id="ARBA00022553"/>
    </source>
</evidence>
<comment type="catalytic activity">
    <reaction evidence="1">
        <text>ATP + protein L-histidine = ADP + protein N-phospho-L-histidine.</text>
        <dbReference type="EC" id="2.7.13.3"/>
    </reaction>
</comment>
<dbReference type="FunFam" id="3.30.565.10:FF:000006">
    <property type="entry name" value="Sensor histidine kinase WalK"/>
    <property type="match status" value="1"/>
</dbReference>
<feature type="transmembrane region" description="Helical" evidence="11">
    <location>
        <begin position="28"/>
        <end position="51"/>
    </location>
</feature>
<name>A0A401YG89_9ACTN</name>
<accession>A0A401YG89</accession>
<gene>
    <name evidence="14" type="ORF">EHYA_01276</name>
</gene>
<dbReference type="PANTHER" id="PTHR43304">
    <property type="entry name" value="PHYTOCHROME-LIKE PROTEIN CPH1"/>
    <property type="match status" value="1"/>
</dbReference>
<keyword evidence="4" id="KW-0597">Phosphoprotein</keyword>
<dbReference type="Pfam" id="PF05227">
    <property type="entry name" value="CHASE3"/>
    <property type="match status" value="1"/>
</dbReference>
<keyword evidence="11" id="KW-0472">Membrane</keyword>
<dbReference type="PROSITE" id="PS50885">
    <property type="entry name" value="HAMP"/>
    <property type="match status" value="1"/>
</dbReference>
<dbReference type="Pfam" id="PF02518">
    <property type="entry name" value="HATPase_c"/>
    <property type="match status" value="1"/>
</dbReference>
<evidence type="ECO:0000313" key="14">
    <source>
        <dbReference type="EMBL" id="GCD93631.1"/>
    </source>
</evidence>
<dbReference type="CDD" id="cd00082">
    <property type="entry name" value="HisKA"/>
    <property type="match status" value="1"/>
</dbReference>
<keyword evidence="5" id="KW-0808">Transferase</keyword>
<keyword evidence="8 11" id="KW-1133">Transmembrane helix</keyword>
<dbReference type="GO" id="GO:0005886">
    <property type="term" value="C:plasma membrane"/>
    <property type="evidence" value="ECO:0007669"/>
    <property type="project" value="UniProtKB-SubCell"/>
</dbReference>
<dbReference type="SMART" id="SM00387">
    <property type="entry name" value="HATPase_c"/>
    <property type="match status" value="1"/>
</dbReference>
<keyword evidence="6 11" id="KW-0812">Transmembrane</keyword>
<dbReference type="InterPro" id="IPR003660">
    <property type="entry name" value="HAMP_dom"/>
</dbReference>
<dbReference type="Proteomes" id="UP000286931">
    <property type="component" value="Unassembled WGS sequence"/>
</dbReference>
<evidence type="ECO:0000256" key="9">
    <source>
        <dbReference type="ARBA" id="ARBA00023012"/>
    </source>
</evidence>
<evidence type="ECO:0000256" key="1">
    <source>
        <dbReference type="ARBA" id="ARBA00000085"/>
    </source>
</evidence>
<dbReference type="SUPFAM" id="SSF158472">
    <property type="entry name" value="HAMP domain-like"/>
    <property type="match status" value="1"/>
</dbReference>
<evidence type="ECO:0000259" key="12">
    <source>
        <dbReference type="PROSITE" id="PS50109"/>
    </source>
</evidence>
<keyword evidence="9" id="KW-0902">Two-component regulatory system</keyword>
<evidence type="ECO:0000256" key="10">
    <source>
        <dbReference type="SAM" id="MobiDB-lite"/>
    </source>
</evidence>
<dbReference type="PRINTS" id="PR00344">
    <property type="entry name" value="BCTRLSENSOR"/>
</dbReference>
<dbReference type="Pfam" id="PF00672">
    <property type="entry name" value="HAMP"/>
    <property type="match status" value="1"/>
</dbReference>
<comment type="subcellular location">
    <subcellularLocation>
        <location evidence="2">Cell membrane</location>
    </subcellularLocation>
</comment>
<keyword evidence="15" id="KW-1185">Reference proteome</keyword>
<dbReference type="Gene3D" id="1.10.287.130">
    <property type="match status" value="1"/>
</dbReference>
<dbReference type="AlphaFoldDB" id="A0A401YG89"/>
<feature type="compositionally biased region" description="Basic and acidic residues" evidence="10">
    <location>
        <begin position="523"/>
        <end position="547"/>
    </location>
</feature>
<evidence type="ECO:0000313" key="15">
    <source>
        <dbReference type="Proteomes" id="UP000286931"/>
    </source>
</evidence>
<proteinExistence type="predicted"/>
<protein>
    <recommendedName>
        <fullName evidence="3">histidine kinase</fullName>
        <ecNumber evidence="3">2.7.13.3</ecNumber>
    </recommendedName>
</protein>
<dbReference type="RefSeq" id="WP_174861314.1">
    <property type="nucleotide sequence ID" value="NZ_BIFH01000014.1"/>
</dbReference>
<evidence type="ECO:0000256" key="2">
    <source>
        <dbReference type="ARBA" id="ARBA00004236"/>
    </source>
</evidence>
<dbReference type="EC" id="2.7.13.3" evidence="3"/>
<evidence type="ECO:0000256" key="3">
    <source>
        <dbReference type="ARBA" id="ARBA00012438"/>
    </source>
</evidence>
<dbReference type="CDD" id="cd06225">
    <property type="entry name" value="HAMP"/>
    <property type="match status" value="1"/>
</dbReference>
<evidence type="ECO:0000256" key="7">
    <source>
        <dbReference type="ARBA" id="ARBA00022777"/>
    </source>
</evidence>
<dbReference type="InterPro" id="IPR005467">
    <property type="entry name" value="His_kinase_dom"/>
</dbReference>
<dbReference type="EMBL" id="BIFH01000014">
    <property type="protein sequence ID" value="GCD93631.1"/>
    <property type="molecule type" value="Genomic_DNA"/>
</dbReference>
<dbReference type="InterPro" id="IPR052162">
    <property type="entry name" value="Sensor_kinase/Photoreceptor"/>
</dbReference>
<comment type="caution">
    <text evidence="14">The sequence shown here is derived from an EMBL/GenBank/DDBJ whole genome shotgun (WGS) entry which is preliminary data.</text>
</comment>
<dbReference type="Pfam" id="PF00512">
    <property type="entry name" value="HisKA"/>
    <property type="match status" value="1"/>
</dbReference>
<feature type="domain" description="Histidine kinase" evidence="12">
    <location>
        <begin position="307"/>
        <end position="523"/>
    </location>
</feature>
<dbReference type="InterPro" id="IPR003661">
    <property type="entry name" value="HisK_dim/P_dom"/>
</dbReference>
<dbReference type="InterPro" id="IPR036890">
    <property type="entry name" value="HATPase_C_sf"/>
</dbReference>
<feature type="region of interest" description="Disordered" evidence="10">
    <location>
        <begin position="520"/>
        <end position="565"/>
    </location>
</feature>